<keyword evidence="1" id="KW-0147">Chitin-binding</keyword>
<dbReference type="HOGENOM" id="CLU_1299444_0_0_1"/>
<dbReference type="CDD" id="cd00118">
    <property type="entry name" value="LysM"/>
    <property type="match status" value="1"/>
</dbReference>
<reference evidence="6" key="1">
    <citation type="journal article" date="2012" name="MBio">
        <title>Comparative genome analysis of Trichophyton rubrum and related dermatophytes reveals candidate genes involved in infection.</title>
        <authorList>
            <person name="Martinez D.A."/>
            <person name="Oliver B.G."/>
            <person name="Graeser Y."/>
            <person name="Goldberg J.M."/>
            <person name="Li W."/>
            <person name="Martinez-Rossi N.M."/>
            <person name="Monod M."/>
            <person name="Shelest E."/>
            <person name="Barton R.C."/>
            <person name="Birch E."/>
            <person name="Brakhage A.A."/>
            <person name="Chen Z."/>
            <person name="Gurr S.J."/>
            <person name="Heiman D."/>
            <person name="Heitman J."/>
            <person name="Kosti I."/>
            <person name="Rossi A."/>
            <person name="Saif S."/>
            <person name="Samalova M."/>
            <person name="Saunders C.W."/>
            <person name="Shea T."/>
            <person name="Summerbell R.C."/>
            <person name="Xu J."/>
            <person name="Young S."/>
            <person name="Zeng Q."/>
            <person name="Birren B.W."/>
            <person name="Cuomo C.A."/>
            <person name="White T.C."/>
        </authorList>
    </citation>
    <scope>NUCLEOTIDE SEQUENCE [LARGE SCALE GENOMIC DNA]</scope>
    <source>
        <strain evidence="6">ATCC MYA-4605 / CBS 113480</strain>
    </source>
</reference>
<dbReference type="Proteomes" id="UP000002035">
    <property type="component" value="Unassembled WGS sequence"/>
</dbReference>
<dbReference type="RefSeq" id="XP_002846898.1">
    <property type="nucleotide sequence ID" value="XM_002846852.1"/>
</dbReference>
<accession>C5FNW3</accession>
<dbReference type="EMBL" id="DS995704">
    <property type="protein sequence ID" value="EEQ31816.1"/>
    <property type="molecule type" value="Genomic_DNA"/>
</dbReference>
<proteinExistence type="predicted"/>
<dbReference type="OrthoDB" id="5985073at2759"/>
<evidence type="ECO:0000259" key="4">
    <source>
        <dbReference type="PROSITE" id="PS51782"/>
    </source>
</evidence>
<dbReference type="PROSITE" id="PS51782">
    <property type="entry name" value="LYSM"/>
    <property type="match status" value="1"/>
</dbReference>
<evidence type="ECO:0000256" key="3">
    <source>
        <dbReference type="SAM" id="MobiDB-lite"/>
    </source>
</evidence>
<feature type="domain" description="LysM" evidence="4">
    <location>
        <begin position="173"/>
        <end position="212"/>
    </location>
</feature>
<dbReference type="InterPro" id="IPR052210">
    <property type="entry name" value="LysM1-like"/>
</dbReference>
<organism evidence="5 6">
    <name type="scientific">Arthroderma otae (strain ATCC MYA-4605 / CBS 113480)</name>
    <name type="common">Microsporum canis</name>
    <dbReference type="NCBI Taxonomy" id="554155"/>
    <lineage>
        <taxon>Eukaryota</taxon>
        <taxon>Fungi</taxon>
        <taxon>Dikarya</taxon>
        <taxon>Ascomycota</taxon>
        <taxon>Pezizomycotina</taxon>
        <taxon>Eurotiomycetes</taxon>
        <taxon>Eurotiomycetidae</taxon>
        <taxon>Onygenales</taxon>
        <taxon>Arthrodermataceae</taxon>
        <taxon>Microsporum</taxon>
    </lineage>
</organism>
<protein>
    <submittedName>
        <fullName evidence="5">LysM domain-containing protein</fullName>
    </submittedName>
</protein>
<feature type="compositionally biased region" description="Low complexity" evidence="3">
    <location>
        <begin position="146"/>
        <end position="163"/>
    </location>
</feature>
<dbReference type="VEuPathDB" id="FungiDB:MCYG_04635"/>
<dbReference type="Gene3D" id="3.10.350.10">
    <property type="entry name" value="LysM domain"/>
    <property type="match status" value="1"/>
</dbReference>
<evidence type="ECO:0000256" key="2">
    <source>
        <dbReference type="ARBA" id="ARBA00023026"/>
    </source>
</evidence>
<gene>
    <name evidence="5" type="ORF">MCYG_04635</name>
</gene>
<dbReference type="GeneID" id="9230013"/>
<sequence length="212" mass="23382">MRIQSHAYIMSLENSNLSGGERGPHRVGTWLVAGRATRARYQSKVPLEYHVISETHSGADSQCCRRQWIFGPKAERPSRPGYCARLQALRRGLGYHIGCAFKHNRYSRNHDYFRSNDAYSTHSDGKPDIIANLGWHGVPGTPTAPPSTTMSPTTTAPTGPSPTQGGIITTCRQWYEAESGDTCLKIVDKYGTFSLAQFQSWNPAVGSDCTGF</sequence>
<dbReference type="PANTHER" id="PTHR34997:SF1">
    <property type="entry name" value="PEPTIDOGLYCAN-BINDING LYSIN DOMAIN"/>
    <property type="match status" value="1"/>
</dbReference>
<evidence type="ECO:0000256" key="1">
    <source>
        <dbReference type="ARBA" id="ARBA00022669"/>
    </source>
</evidence>
<keyword evidence="2" id="KW-0843">Virulence</keyword>
<dbReference type="AlphaFoldDB" id="C5FNW3"/>
<dbReference type="InterPro" id="IPR036779">
    <property type="entry name" value="LysM_dom_sf"/>
</dbReference>
<dbReference type="GO" id="GO:0008061">
    <property type="term" value="F:chitin binding"/>
    <property type="evidence" value="ECO:0007669"/>
    <property type="project" value="UniProtKB-KW"/>
</dbReference>
<dbReference type="STRING" id="554155.C5FNW3"/>
<keyword evidence="6" id="KW-1185">Reference proteome</keyword>
<feature type="region of interest" description="Disordered" evidence="3">
    <location>
        <begin position="140"/>
        <end position="165"/>
    </location>
</feature>
<evidence type="ECO:0000313" key="6">
    <source>
        <dbReference type="Proteomes" id="UP000002035"/>
    </source>
</evidence>
<dbReference type="PANTHER" id="PTHR34997">
    <property type="entry name" value="AM15"/>
    <property type="match status" value="1"/>
</dbReference>
<dbReference type="InterPro" id="IPR018392">
    <property type="entry name" value="LysM"/>
</dbReference>
<evidence type="ECO:0000313" key="5">
    <source>
        <dbReference type="EMBL" id="EEQ31816.1"/>
    </source>
</evidence>
<name>C5FNW3_ARTOC</name>